<evidence type="ECO:0000313" key="6">
    <source>
        <dbReference type="Proteomes" id="UP000782241"/>
    </source>
</evidence>
<dbReference type="EMBL" id="JAGPUO010000012">
    <property type="protein sequence ID" value="KAG5659426.1"/>
    <property type="molecule type" value="Genomic_DNA"/>
</dbReference>
<sequence length="177" mass="18854">MLTSPSSHVDDFNVCQAKLSLSSTQKSTFIYRTTRSTTSTYNMFSVTRTLRQAAVHAERTPLIKFLGPRTIPSNLDHSPKPHPASGVEKLPESWAGYGNGNSASAHKSFSSYRDHAQQHGPLQKSGLGGSSAASLGSVNAPKGVAFDLSELPARFHRARLNAAEIEAIESGGAALFG</sequence>
<dbReference type="AlphaFoldDB" id="A0A9P7KN78"/>
<gene>
    <name evidence="5" type="ORF">KAF25_000628</name>
</gene>
<evidence type="ECO:0000256" key="4">
    <source>
        <dbReference type="SAM" id="MobiDB-lite"/>
    </source>
</evidence>
<dbReference type="Proteomes" id="UP000782241">
    <property type="component" value="Unassembled WGS sequence"/>
</dbReference>
<dbReference type="GO" id="GO:0005739">
    <property type="term" value="C:mitochondrion"/>
    <property type="evidence" value="ECO:0007669"/>
    <property type="project" value="UniProtKB-SubCell"/>
</dbReference>
<dbReference type="InterPro" id="IPR020373">
    <property type="entry name" value="Kgd4/YMR-31"/>
</dbReference>
<accession>A0A9P7KN78</accession>
<feature type="region of interest" description="Disordered" evidence="4">
    <location>
        <begin position="71"/>
        <end position="133"/>
    </location>
</feature>
<name>A0A9P7KN78_9HYPO</name>
<protein>
    <recommendedName>
        <fullName evidence="7">Ribosomal protein ymr-31</fullName>
    </recommendedName>
</protein>
<comment type="caution">
    <text evidence="5">The sequence shown here is derived from an EMBL/GenBank/DDBJ whole genome shotgun (WGS) entry which is preliminary data.</text>
</comment>
<keyword evidence="2" id="KW-0496">Mitochondrion</keyword>
<dbReference type="PANTHER" id="PTHR31601:SF2">
    <property type="entry name" value="ALPHA-KETOGLUTARATE DEHYDROGENASE COMPONENT 4"/>
    <property type="match status" value="1"/>
</dbReference>
<evidence type="ECO:0000256" key="3">
    <source>
        <dbReference type="ARBA" id="ARBA00043970"/>
    </source>
</evidence>
<evidence type="ECO:0000256" key="2">
    <source>
        <dbReference type="ARBA" id="ARBA00023128"/>
    </source>
</evidence>
<dbReference type="Pfam" id="PF10937">
    <property type="entry name" value="Kgd4-YMR31"/>
    <property type="match status" value="1"/>
</dbReference>
<organism evidence="5 6">
    <name type="scientific">Fusarium avenaceum</name>
    <dbReference type="NCBI Taxonomy" id="40199"/>
    <lineage>
        <taxon>Eukaryota</taxon>
        <taxon>Fungi</taxon>
        <taxon>Dikarya</taxon>
        <taxon>Ascomycota</taxon>
        <taxon>Pezizomycotina</taxon>
        <taxon>Sordariomycetes</taxon>
        <taxon>Hypocreomycetidae</taxon>
        <taxon>Hypocreales</taxon>
        <taxon>Nectriaceae</taxon>
        <taxon>Fusarium</taxon>
        <taxon>Fusarium tricinctum species complex</taxon>
    </lineage>
</organism>
<evidence type="ECO:0008006" key="7">
    <source>
        <dbReference type="Google" id="ProtNLM"/>
    </source>
</evidence>
<evidence type="ECO:0000313" key="5">
    <source>
        <dbReference type="EMBL" id="KAG5659426.1"/>
    </source>
</evidence>
<dbReference type="GO" id="GO:0006103">
    <property type="term" value="P:2-oxoglutarate metabolic process"/>
    <property type="evidence" value="ECO:0007669"/>
    <property type="project" value="InterPro"/>
</dbReference>
<comment type="similarity">
    <text evidence="3">Belongs to the alpha-ketoglutarate dehydrogenase component 4 family.</text>
</comment>
<proteinExistence type="inferred from homology"/>
<comment type="subcellular location">
    <subcellularLocation>
        <location evidence="1">Mitochondrion</location>
    </subcellularLocation>
</comment>
<feature type="compositionally biased region" description="Polar residues" evidence="4">
    <location>
        <begin position="100"/>
        <end position="111"/>
    </location>
</feature>
<reference evidence="5" key="1">
    <citation type="submission" date="2021-04" db="EMBL/GenBank/DDBJ databases">
        <title>Draft genome of Fusarium avenaceum strain F156N33, isolated from an atmospheric sample in Virginia.</title>
        <authorList>
            <person name="Yang S."/>
            <person name="Vinatzer B.A."/>
            <person name="Coleman J."/>
        </authorList>
    </citation>
    <scope>NUCLEOTIDE SEQUENCE</scope>
    <source>
        <strain evidence="5">F156N33</strain>
    </source>
</reference>
<keyword evidence="6" id="KW-1185">Reference proteome</keyword>
<dbReference type="PANTHER" id="PTHR31601">
    <property type="entry name" value="28S RIBOSOMAL PROTEIN S36, MITOCHONDRIAL"/>
    <property type="match status" value="1"/>
</dbReference>
<dbReference type="GO" id="GO:0004591">
    <property type="term" value="F:oxoglutarate dehydrogenase (succinyl-transferring) activity"/>
    <property type="evidence" value="ECO:0007669"/>
    <property type="project" value="TreeGrafter"/>
</dbReference>
<evidence type="ECO:0000256" key="1">
    <source>
        <dbReference type="ARBA" id="ARBA00004173"/>
    </source>
</evidence>